<dbReference type="Proteomes" id="UP000000709">
    <property type="component" value="Unassembled WGS sequence"/>
</dbReference>
<comment type="similarity">
    <text evidence="2">Belongs to the NAD(P)-dependent epimerase/dehydratase family. Dihydroflavonol-4-reductase subfamily.</text>
</comment>
<dbReference type="AlphaFoldDB" id="G3AN62"/>
<dbReference type="HOGENOM" id="CLU_007383_9_2_1"/>
<dbReference type="EMBL" id="GL996502">
    <property type="protein sequence ID" value="EGW31905.1"/>
    <property type="molecule type" value="Genomic_DNA"/>
</dbReference>
<dbReference type="GO" id="GO:0016616">
    <property type="term" value="F:oxidoreductase activity, acting on the CH-OH group of donors, NAD or NADP as acceptor"/>
    <property type="evidence" value="ECO:0007669"/>
    <property type="project" value="TreeGrafter"/>
</dbReference>
<dbReference type="PANTHER" id="PTHR10366:SF564">
    <property type="entry name" value="STEROL-4-ALPHA-CARBOXYLATE 3-DEHYDROGENASE, DECARBOXYLATING"/>
    <property type="match status" value="1"/>
</dbReference>
<evidence type="ECO:0000256" key="2">
    <source>
        <dbReference type="ARBA" id="ARBA00023445"/>
    </source>
</evidence>
<dbReference type="RefSeq" id="XP_007375181.1">
    <property type="nucleotide sequence ID" value="XM_007375119.1"/>
</dbReference>
<dbReference type="FunFam" id="3.40.50.720:FF:000191">
    <property type="entry name" value="Methylglyoxal reductase (NADPH-dependent)"/>
    <property type="match status" value="1"/>
</dbReference>
<dbReference type="InterPro" id="IPR036291">
    <property type="entry name" value="NAD(P)-bd_dom_sf"/>
</dbReference>
<evidence type="ECO:0000256" key="1">
    <source>
        <dbReference type="ARBA" id="ARBA00023002"/>
    </source>
</evidence>
<dbReference type="KEGG" id="spaa:SPAPADRAFT_61009"/>
<sequence>MTSTTVFVSGANGFIAQHIVKQLLAKGYTVIGSVRSHEKGEQLKQLINNDQFSYEIVSSLIDKDAFVDVLKKHPEITVFLHAASPVSFSVEDIENDLLKPAIEGTTNALNAIKEYGPQIKKVVLTASAVNIFGFGPHFDADQVYSEDVWNPITYEESLANGFFGYLGSKKYAELAARDFVAKEKVNFDISFVNPPYVFGPQAYVVKDKANLNLSNEVVNSVVKLTKGDSIPAEGSVFVDVRDVARAHIVAFENDAAASQRLFTASSRYTLDTIANIINKKFPDTTVPKGDESRNEEIYKSIHKFDNEKTNKILGFEYITLEESVSDIVDQIYNV</sequence>
<dbReference type="Pfam" id="PF01370">
    <property type="entry name" value="Epimerase"/>
    <property type="match status" value="1"/>
</dbReference>
<dbReference type="CDD" id="cd05227">
    <property type="entry name" value="AR_SDR_e"/>
    <property type="match status" value="1"/>
</dbReference>
<dbReference type="InParanoid" id="G3AN62"/>
<dbReference type="STRING" id="619300.G3AN62"/>
<proteinExistence type="inferred from homology"/>
<evidence type="ECO:0000313" key="5">
    <source>
        <dbReference type="Proteomes" id="UP000000709"/>
    </source>
</evidence>
<evidence type="ECO:0000313" key="4">
    <source>
        <dbReference type="EMBL" id="EGW31905.1"/>
    </source>
</evidence>
<dbReference type="eggNOG" id="KOG1502">
    <property type="taxonomic scope" value="Eukaryota"/>
</dbReference>
<protein>
    <recommendedName>
        <fullName evidence="3">NAD-dependent epimerase/dehydratase domain-containing protein</fullName>
    </recommendedName>
</protein>
<dbReference type="SUPFAM" id="SSF51735">
    <property type="entry name" value="NAD(P)-binding Rossmann-fold domains"/>
    <property type="match status" value="1"/>
</dbReference>
<dbReference type="GeneID" id="18873679"/>
<organism evidence="5">
    <name type="scientific">Spathaspora passalidarum (strain NRRL Y-27907 / 11-Y1)</name>
    <dbReference type="NCBI Taxonomy" id="619300"/>
    <lineage>
        <taxon>Eukaryota</taxon>
        <taxon>Fungi</taxon>
        <taxon>Dikarya</taxon>
        <taxon>Ascomycota</taxon>
        <taxon>Saccharomycotina</taxon>
        <taxon>Pichiomycetes</taxon>
        <taxon>Debaryomycetaceae</taxon>
        <taxon>Spathaspora</taxon>
    </lineage>
</organism>
<gene>
    <name evidence="4" type="ORF">SPAPADRAFT_61009</name>
</gene>
<dbReference type="InterPro" id="IPR050425">
    <property type="entry name" value="NAD(P)_dehydrat-like"/>
</dbReference>
<name>G3AN62_SPAPN</name>
<dbReference type="PANTHER" id="PTHR10366">
    <property type="entry name" value="NAD DEPENDENT EPIMERASE/DEHYDRATASE"/>
    <property type="match status" value="1"/>
</dbReference>
<dbReference type="InterPro" id="IPR001509">
    <property type="entry name" value="Epimerase_deHydtase"/>
</dbReference>
<keyword evidence="5" id="KW-1185">Reference proteome</keyword>
<reference evidence="4 5" key="1">
    <citation type="journal article" date="2011" name="Proc. Natl. Acad. Sci. U.S.A.">
        <title>Comparative genomics of xylose-fermenting fungi for enhanced biofuel production.</title>
        <authorList>
            <person name="Wohlbach D.J."/>
            <person name="Kuo A."/>
            <person name="Sato T.K."/>
            <person name="Potts K.M."/>
            <person name="Salamov A.A."/>
            <person name="LaButti K.M."/>
            <person name="Sun H."/>
            <person name="Clum A."/>
            <person name="Pangilinan J.L."/>
            <person name="Lindquist E.A."/>
            <person name="Lucas S."/>
            <person name="Lapidus A."/>
            <person name="Jin M."/>
            <person name="Gunawan C."/>
            <person name="Balan V."/>
            <person name="Dale B.E."/>
            <person name="Jeffries T.W."/>
            <person name="Zinkel R."/>
            <person name="Barry K.W."/>
            <person name="Grigoriev I.V."/>
            <person name="Gasch A.P."/>
        </authorList>
    </citation>
    <scope>NUCLEOTIDE SEQUENCE [LARGE SCALE GENOMIC DNA]</scope>
    <source>
        <strain evidence="5">NRRL Y-27907 / 11-Y1</strain>
    </source>
</reference>
<evidence type="ECO:0000259" key="3">
    <source>
        <dbReference type="Pfam" id="PF01370"/>
    </source>
</evidence>
<feature type="domain" description="NAD-dependent epimerase/dehydratase" evidence="3">
    <location>
        <begin position="6"/>
        <end position="256"/>
    </location>
</feature>
<dbReference type="OrthoDB" id="2735536at2759"/>
<dbReference type="Gene3D" id="3.40.50.720">
    <property type="entry name" value="NAD(P)-binding Rossmann-like Domain"/>
    <property type="match status" value="1"/>
</dbReference>
<accession>G3AN62</accession>
<keyword evidence="1" id="KW-0560">Oxidoreductase</keyword>
<dbReference type="OMA" id="PWIFGPY"/>